<dbReference type="InterPro" id="IPR035976">
    <property type="entry name" value="Sushi/SCR/CCP_sf"/>
</dbReference>
<dbReference type="Pfam" id="PF00084">
    <property type="entry name" value="Sushi"/>
    <property type="match status" value="1"/>
</dbReference>
<evidence type="ECO:0000256" key="5">
    <source>
        <dbReference type="SAM" id="SignalP"/>
    </source>
</evidence>
<organism evidence="7 8">
    <name type="scientific">Owenia fusiformis</name>
    <name type="common">Polychaete worm</name>
    <dbReference type="NCBI Taxonomy" id="6347"/>
    <lineage>
        <taxon>Eukaryota</taxon>
        <taxon>Metazoa</taxon>
        <taxon>Spiralia</taxon>
        <taxon>Lophotrochozoa</taxon>
        <taxon>Annelida</taxon>
        <taxon>Polychaeta</taxon>
        <taxon>Sedentaria</taxon>
        <taxon>Canalipalpata</taxon>
        <taxon>Sabellida</taxon>
        <taxon>Oweniida</taxon>
        <taxon>Oweniidae</taxon>
        <taxon>Owenia</taxon>
    </lineage>
</organism>
<dbReference type="SUPFAM" id="SSF57535">
    <property type="entry name" value="Complement control module/SCR domain"/>
    <property type="match status" value="1"/>
</dbReference>
<feature type="chain" id="PRO_5035762132" description="Sushi domain-containing protein" evidence="5">
    <location>
        <begin position="18"/>
        <end position="310"/>
    </location>
</feature>
<dbReference type="Gene3D" id="2.10.70.10">
    <property type="entry name" value="Complement Module, domain 1"/>
    <property type="match status" value="1"/>
</dbReference>
<accession>A0A8S4MZT5</accession>
<evidence type="ECO:0000256" key="2">
    <source>
        <dbReference type="ARBA" id="ARBA00022737"/>
    </source>
</evidence>
<comment type="caution">
    <text evidence="4">Lacks conserved residue(s) required for the propagation of feature annotation.</text>
</comment>
<evidence type="ECO:0000313" key="7">
    <source>
        <dbReference type="EMBL" id="CAH1774345.1"/>
    </source>
</evidence>
<sequence>MKAIIFWYVIGVGIISCKCPPRQIATCSQPTGIEYGSAFYRTLEVGSVVRFRCDPLYELIGQDKQICGKDCTWVGPQPECKGECMDDAACSSFGNYSKCINNLCHNGIVQIQQQVFGLDSNEYFCYDLIGHSGSIYQLINQKGIVVKVTLLNLSRTQTVNLIENIEILVRTTKIVVTNDDIQVKGVILERSKWGDNFETTLPNYVHVKLEPDRLLLNIWNKLHIDVIKYQRHIGFNLRDDELRTGHGLIGTISRRSRFQHTVSTTDMKGVVQFDELYGDAVRMDWQSRCYKLVKNKLSVLIKIMMLNRFQ</sequence>
<keyword evidence="4" id="KW-0768">Sushi</keyword>
<protein>
    <recommendedName>
        <fullName evidence="6">Sushi domain-containing protein</fullName>
    </recommendedName>
</protein>
<evidence type="ECO:0000256" key="1">
    <source>
        <dbReference type="ARBA" id="ARBA00022729"/>
    </source>
</evidence>
<proteinExistence type="predicted"/>
<keyword evidence="8" id="KW-1185">Reference proteome</keyword>
<feature type="domain" description="Sushi" evidence="6">
    <location>
        <begin position="25"/>
        <end position="82"/>
    </location>
</feature>
<dbReference type="AlphaFoldDB" id="A0A8S4MZT5"/>
<evidence type="ECO:0000259" key="6">
    <source>
        <dbReference type="PROSITE" id="PS50923"/>
    </source>
</evidence>
<dbReference type="SMART" id="SM00032">
    <property type="entry name" value="CCP"/>
    <property type="match status" value="1"/>
</dbReference>
<keyword evidence="1 5" id="KW-0732">Signal</keyword>
<keyword evidence="2" id="KW-0677">Repeat</keyword>
<dbReference type="EMBL" id="CAIIXF020000001">
    <property type="protein sequence ID" value="CAH1774345.1"/>
    <property type="molecule type" value="Genomic_DNA"/>
</dbReference>
<dbReference type="PROSITE" id="PS51257">
    <property type="entry name" value="PROKAR_LIPOPROTEIN"/>
    <property type="match status" value="1"/>
</dbReference>
<feature type="disulfide bond" evidence="4">
    <location>
        <begin position="53"/>
        <end position="80"/>
    </location>
</feature>
<comment type="caution">
    <text evidence="7">The sequence shown here is derived from an EMBL/GenBank/DDBJ whole genome shotgun (WGS) entry which is preliminary data.</text>
</comment>
<dbReference type="Proteomes" id="UP000749559">
    <property type="component" value="Unassembled WGS sequence"/>
</dbReference>
<dbReference type="PANTHER" id="PTHR45656:SF4">
    <property type="entry name" value="PROTEIN CBR-CLEC-78"/>
    <property type="match status" value="1"/>
</dbReference>
<dbReference type="InterPro" id="IPR051277">
    <property type="entry name" value="SEZ6_CSMD_C4BPB_Regulators"/>
</dbReference>
<dbReference type="InterPro" id="IPR000436">
    <property type="entry name" value="Sushi_SCR_CCP_dom"/>
</dbReference>
<gene>
    <name evidence="7" type="ORF">OFUS_LOCUS1827</name>
</gene>
<name>A0A8S4MZT5_OWEFU</name>
<evidence type="ECO:0000313" key="8">
    <source>
        <dbReference type="Proteomes" id="UP000749559"/>
    </source>
</evidence>
<feature type="signal peptide" evidence="5">
    <location>
        <begin position="1"/>
        <end position="17"/>
    </location>
</feature>
<reference evidence="7" key="1">
    <citation type="submission" date="2022-03" db="EMBL/GenBank/DDBJ databases">
        <authorList>
            <person name="Martin C."/>
        </authorList>
    </citation>
    <scope>NUCLEOTIDE SEQUENCE</scope>
</reference>
<dbReference type="PANTHER" id="PTHR45656">
    <property type="entry name" value="PROTEIN CBR-CLEC-78"/>
    <property type="match status" value="1"/>
</dbReference>
<evidence type="ECO:0000256" key="4">
    <source>
        <dbReference type="PROSITE-ProRule" id="PRU00302"/>
    </source>
</evidence>
<keyword evidence="3 4" id="KW-1015">Disulfide bond</keyword>
<dbReference type="PROSITE" id="PS50923">
    <property type="entry name" value="SUSHI"/>
    <property type="match status" value="1"/>
</dbReference>
<dbReference type="CDD" id="cd00033">
    <property type="entry name" value="CCP"/>
    <property type="match status" value="1"/>
</dbReference>
<evidence type="ECO:0000256" key="3">
    <source>
        <dbReference type="ARBA" id="ARBA00023157"/>
    </source>
</evidence>